<dbReference type="InterPro" id="IPR019480">
    <property type="entry name" value="Dihydroorotate_DH_Fe-S-bd"/>
</dbReference>
<accession>A0A212IUY6</accession>
<feature type="binding site" evidence="10">
    <location>
        <position position="262"/>
    </location>
    <ligand>
        <name>[2Fe-2S] cluster</name>
        <dbReference type="ChEBI" id="CHEBI:190135"/>
    </ligand>
</feature>
<evidence type="ECO:0000256" key="7">
    <source>
        <dbReference type="ARBA" id="ARBA00023004"/>
    </source>
</evidence>
<dbReference type="GO" id="GO:0016491">
    <property type="term" value="F:oxidoreductase activity"/>
    <property type="evidence" value="ECO:0007669"/>
    <property type="project" value="InterPro"/>
</dbReference>
<evidence type="ECO:0000259" key="11">
    <source>
        <dbReference type="PROSITE" id="PS51384"/>
    </source>
</evidence>
<dbReference type="EMBL" id="FLUQ01000001">
    <property type="protein sequence ID" value="SBV91003.1"/>
    <property type="molecule type" value="Genomic_DNA"/>
</dbReference>
<dbReference type="GO" id="GO:0051537">
    <property type="term" value="F:2 iron, 2 sulfur cluster binding"/>
    <property type="evidence" value="ECO:0007669"/>
    <property type="project" value="UniProtKB-KW"/>
</dbReference>
<dbReference type="PANTHER" id="PTHR43513">
    <property type="entry name" value="DIHYDROOROTATE DEHYDROGENASE B (NAD(+)), ELECTRON TRANSFER SUBUNIT"/>
    <property type="match status" value="1"/>
</dbReference>
<dbReference type="InterPro" id="IPR001709">
    <property type="entry name" value="Flavoprot_Pyr_Nucl_cyt_Rdtase"/>
</dbReference>
<organism evidence="12">
    <name type="scientific">uncultured delta proteobacterium</name>
    <dbReference type="NCBI Taxonomy" id="34034"/>
    <lineage>
        <taxon>Bacteria</taxon>
        <taxon>Deltaproteobacteria</taxon>
        <taxon>environmental samples</taxon>
    </lineage>
</organism>
<keyword evidence="3 10" id="KW-0001">2Fe-2S</keyword>
<dbReference type="Pfam" id="PF00175">
    <property type="entry name" value="NAD_binding_1"/>
    <property type="match status" value="1"/>
</dbReference>
<dbReference type="Gene3D" id="2.40.30.10">
    <property type="entry name" value="Translation factors"/>
    <property type="match status" value="1"/>
</dbReference>
<dbReference type="Pfam" id="PF10418">
    <property type="entry name" value="DHODB_Fe-S_bind"/>
    <property type="match status" value="1"/>
</dbReference>
<comment type="cofactor">
    <cofactor evidence="9">
        <name>[2Fe-2S] cluster</name>
        <dbReference type="ChEBI" id="CHEBI:190135"/>
    </cofactor>
</comment>
<keyword evidence="5" id="KW-0274">FAD</keyword>
<evidence type="ECO:0000256" key="10">
    <source>
        <dbReference type="PIRSR" id="PIRSR006816-2"/>
    </source>
</evidence>
<feature type="binding site" evidence="10">
    <location>
        <position position="265"/>
    </location>
    <ligand>
        <name>[2Fe-2S] cluster</name>
        <dbReference type="ChEBI" id="CHEBI:190135"/>
    </ligand>
</feature>
<proteinExistence type="predicted"/>
<feature type="domain" description="FAD-binding FR-type" evidence="11">
    <location>
        <begin position="21"/>
        <end position="121"/>
    </location>
</feature>
<dbReference type="PIRSF" id="PIRSF006816">
    <property type="entry name" value="Cyc3_hyd_g"/>
    <property type="match status" value="1"/>
</dbReference>
<dbReference type="InterPro" id="IPR012165">
    <property type="entry name" value="Cyt_c3_hydrogenase_gsu"/>
</dbReference>
<evidence type="ECO:0000256" key="4">
    <source>
        <dbReference type="ARBA" id="ARBA00022723"/>
    </source>
</evidence>
<evidence type="ECO:0000256" key="5">
    <source>
        <dbReference type="ARBA" id="ARBA00022827"/>
    </source>
</evidence>
<gene>
    <name evidence="12" type="ORF">KL86DPRO_10122</name>
</gene>
<keyword evidence="2" id="KW-0285">Flavoprotein</keyword>
<dbReference type="InterPro" id="IPR001433">
    <property type="entry name" value="OxRdtase_FAD/NAD-bd"/>
</dbReference>
<dbReference type="Gene3D" id="3.40.50.80">
    <property type="entry name" value="Nucleotide-binding domain of ferredoxin-NADP reductase (FNR) module"/>
    <property type="match status" value="1"/>
</dbReference>
<dbReference type="PRINTS" id="PR00371">
    <property type="entry name" value="FPNCR"/>
</dbReference>
<dbReference type="SUPFAM" id="SSF52343">
    <property type="entry name" value="Ferredoxin reductase-like, C-terminal NADP-linked domain"/>
    <property type="match status" value="1"/>
</dbReference>
<dbReference type="InterPro" id="IPR039261">
    <property type="entry name" value="FNR_nucleotide-bd"/>
</dbReference>
<dbReference type="PRINTS" id="PR00406">
    <property type="entry name" value="CYTB5RDTASE"/>
</dbReference>
<dbReference type="SUPFAM" id="SSF63380">
    <property type="entry name" value="Riboflavin synthase domain-like"/>
    <property type="match status" value="1"/>
</dbReference>
<keyword evidence="7 10" id="KW-0408">Iron</keyword>
<dbReference type="GO" id="GO:0006221">
    <property type="term" value="P:pyrimidine nucleotide biosynthetic process"/>
    <property type="evidence" value="ECO:0007669"/>
    <property type="project" value="InterPro"/>
</dbReference>
<dbReference type="PANTHER" id="PTHR43513:SF1">
    <property type="entry name" value="ANAEROBIC SULFITE REDUCTASE SUBUNIT B"/>
    <property type="match status" value="1"/>
</dbReference>
<evidence type="ECO:0000256" key="9">
    <source>
        <dbReference type="ARBA" id="ARBA00034078"/>
    </source>
</evidence>
<evidence type="ECO:0000313" key="12">
    <source>
        <dbReference type="EMBL" id="SBV91003.1"/>
    </source>
</evidence>
<feature type="binding site" evidence="10">
    <location>
        <position position="257"/>
    </location>
    <ligand>
        <name>[2Fe-2S] cluster</name>
        <dbReference type="ChEBI" id="CHEBI:190135"/>
    </ligand>
</feature>
<comment type="cofactor">
    <cofactor evidence="10">
        <name>[2Fe-2S] cluster</name>
        <dbReference type="ChEBI" id="CHEBI:190135"/>
    </cofactor>
    <text evidence="10">Binds 1 [2Fe-2S] cluster per subunit.</text>
</comment>
<protein>
    <submittedName>
        <fullName evidence="12">Oxidoreductase FAD/NAD(P)-binding domain protein</fullName>
    </submittedName>
</protein>
<dbReference type="GO" id="GO:0050660">
    <property type="term" value="F:flavin adenine dinucleotide binding"/>
    <property type="evidence" value="ECO:0007669"/>
    <property type="project" value="InterPro"/>
</dbReference>
<keyword evidence="6" id="KW-0249">Electron transport</keyword>
<name>A0A212IUY6_9DELT</name>
<dbReference type="Gene3D" id="2.10.240.10">
    <property type="entry name" value="Dihydroorotate dehydrogenase, electron transfer subunit"/>
    <property type="match status" value="1"/>
</dbReference>
<dbReference type="InterPro" id="IPR037117">
    <property type="entry name" value="Dihydroorotate_DH_ele_sf"/>
</dbReference>
<dbReference type="GO" id="GO:0046872">
    <property type="term" value="F:metal ion binding"/>
    <property type="evidence" value="ECO:0007669"/>
    <property type="project" value="UniProtKB-KW"/>
</dbReference>
<reference evidence="12" key="1">
    <citation type="submission" date="2016-04" db="EMBL/GenBank/DDBJ databases">
        <authorList>
            <person name="Evans L.H."/>
            <person name="Alamgir A."/>
            <person name="Owens N."/>
            <person name="Weber N.D."/>
            <person name="Virtaneva K."/>
            <person name="Barbian K."/>
            <person name="Babar A."/>
            <person name="Rosenke K."/>
        </authorList>
    </citation>
    <scope>NUCLEOTIDE SEQUENCE</scope>
    <source>
        <strain evidence="12">86</strain>
    </source>
</reference>
<keyword evidence="8 10" id="KW-0411">Iron-sulfur</keyword>
<keyword evidence="4 10" id="KW-0479">Metal-binding</keyword>
<dbReference type="InterPro" id="IPR050353">
    <property type="entry name" value="PyrK_electron_transfer"/>
</dbReference>
<evidence type="ECO:0000256" key="3">
    <source>
        <dbReference type="ARBA" id="ARBA00022714"/>
    </source>
</evidence>
<keyword evidence="1" id="KW-0813">Transport</keyword>
<evidence type="ECO:0000256" key="2">
    <source>
        <dbReference type="ARBA" id="ARBA00022630"/>
    </source>
</evidence>
<feature type="binding site" evidence="10">
    <location>
        <position position="273"/>
    </location>
    <ligand>
        <name>[2Fe-2S] cluster</name>
        <dbReference type="ChEBI" id="CHEBI:190135"/>
    </ligand>
</feature>
<evidence type="ECO:0000256" key="6">
    <source>
        <dbReference type="ARBA" id="ARBA00022982"/>
    </source>
</evidence>
<dbReference type="InterPro" id="IPR017938">
    <property type="entry name" value="Riboflavin_synthase-like_b-brl"/>
</dbReference>
<evidence type="ECO:0000256" key="8">
    <source>
        <dbReference type="ARBA" id="ARBA00023014"/>
    </source>
</evidence>
<sequence>MADAQKTREIPVFSPDMANPYMPYIATLKEVVRETHNIMTFRVVFDDAEAMKNFHYEPGQVGQLSLFGAGESTFVINSPPTRKEYLQFSVMRAGEVTAALHQLKAGDKVGVRGPLGNHFPYNDMKGKNIVFVGGGIGMAPLRTLLLYMLDNRDDYGKITLLYGAKSPDDMAFAYEIDEWRKAKNTEVVLTIDKEAEGWTEKVGLIPNVLLEMAPSTENAVAITCGPPIMIKFTLQALDKLGFKPEQIVTTLERRMKCGIGICGRCNIGDKYVCVDGPVFTYAELKEMVNEL</sequence>
<dbReference type="AlphaFoldDB" id="A0A212IUY6"/>
<dbReference type="CDD" id="cd06221">
    <property type="entry name" value="sulfite_reductase_like"/>
    <property type="match status" value="1"/>
</dbReference>
<evidence type="ECO:0000256" key="1">
    <source>
        <dbReference type="ARBA" id="ARBA00022448"/>
    </source>
</evidence>
<dbReference type="PROSITE" id="PS51384">
    <property type="entry name" value="FAD_FR"/>
    <property type="match status" value="1"/>
</dbReference>
<dbReference type="InterPro" id="IPR017927">
    <property type="entry name" value="FAD-bd_FR_type"/>
</dbReference>